<organism evidence="2 3">
    <name type="scientific">Thiocapsa rosea</name>
    <dbReference type="NCBI Taxonomy" id="69360"/>
    <lineage>
        <taxon>Bacteria</taxon>
        <taxon>Pseudomonadati</taxon>
        <taxon>Pseudomonadota</taxon>
        <taxon>Gammaproteobacteria</taxon>
        <taxon>Chromatiales</taxon>
        <taxon>Chromatiaceae</taxon>
        <taxon>Thiocapsa</taxon>
    </lineage>
</organism>
<name>A0A495VFK3_9GAMM</name>
<accession>A0A495VFK3</accession>
<reference evidence="2 3" key="1">
    <citation type="submission" date="2018-10" db="EMBL/GenBank/DDBJ databases">
        <title>Genomic Encyclopedia of Archaeal and Bacterial Type Strains, Phase II (KMG-II): from individual species to whole genera.</title>
        <authorList>
            <person name="Goeker M."/>
        </authorList>
    </citation>
    <scope>NUCLEOTIDE SEQUENCE [LARGE SCALE GENOMIC DNA]</scope>
    <source>
        <strain evidence="2 3">DSM 235</strain>
    </source>
</reference>
<feature type="compositionally biased region" description="Polar residues" evidence="1">
    <location>
        <begin position="18"/>
        <end position="27"/>
    </location>
</feature>
<evidence type="ECO:0000256" key="1">
    <source>
        <dbReference type="SAM" id="MobiDB-lite"/>
    </source>
</evidence>
<comment type="caution">
    <text evidence="2">The sequence shown here is derived from an EMBL/GenBank/DDBJ whole genome shotgun (WGS) entry which is preliminary data.</text>
</comment>
<sequence>MTTTDAINESLRPFPKNANISGSSSDKTNSAIRLYGRRFYKDQTPVEYLAEFLLVFGSPKLQDGAGEYCFEILPDQGGAYGYWPMDRIALKLFAFFPTSKLETRHTVHRAAYFNAIQMLRDAVEGSSDQKDEAIRLVQSLLGGFVGIAKNRTWVTYSFLPASKALLGRELDWLHSAAKKDSELKDWADGKKHFATDRHNFMARGGELLFLQLANLFSEPAAPELLKLMQRVEYRHIGDFSISERKKRVQLGLRSILEDAIRPLNDLVSMVEARLSSFKLQDDGKVASLGWTPSVSRTEALLFAVEIDNICSLSLSSLEKLDLLQTLCCIHVLRSLCFQARRVDQGEGDTFGFCGNYTWITSDPEGSSGSPIRQMSQASVSKIEALLYRVLRNKQFQGKGASSAEADKHGFQIFRKISKEIGLMIPIKGPGQRFSLNPRLVRFLVAALVRPGEHLPLDRFYDRVFAHYGIVLGGQPLAEALKWSSAAGHQKSYGVDVSTGWIEETLQQGGFLIELSDAVSIVHNPDGNSEARG</sequence>
<keyword evidence="3" id="KW-1185">Reference proteome</keyword>
<dbReference type="OrthoDB" id="1550253at2"/>
<proteinExistence type="predicted"/>
<dbReference type="AlphaFoldDB" id="A0A495VFK3"/>
<dbReference type="Proteomes" id="UP000274556">
    <property type="component" value="Unassembled WGS sequence"/>
</dbReference>
<evidence type="ECO:0000313" key="2">
    <source>
        <dbReference type="EMBL" id="RKT46608.1"/>
    </source>
</evidence>
<dbReference type="RefSeq" id="WP_120798697.1">
    <property type="nucleotide sequence ID" value="NZ_RBXL01000001.1"/>
</dbReference>
<dbReference type="EMBL" id="RBXL01000001">
    <property type="protein sequence ID" value="RKT46608.1"/>
    <property type="molecule type" value="Genomic_DNA"/>
</dbReference>
<protein>
    <submittedName>
        <fullName evidence="2">Uncharacterized protein</fullName>
    </submittedName>
</protein>
<feature type="region of interest" description="Disordered" evidence="1">
    <location>
        <begin position="1"/>
        <end position="27"/>
    </location>
</feature>
<evidence type="ECO:0000313" key="3">
    <source>
        <dbReference type="Proteomes" id="UP000274556"/>
    </source>
</evidence>
<gene>
    <name evidence="2" type="ORF">BDD21_4132</name>
</gene>